<name>A0A3N1D8B5_9ACTN</name>
<keyword evidence="2" id="KW-1185">Reference proteome</keyword>
<gene>
    <name evidence="1" type="ORF">EDD29_7414</name>
</gene>
<dbReference type="RefSeq" id="WP_123668760.1">
    <property type="nucleotide sequence ID" value="NZ_RJKE01000001.1"/>
</dbReference>
<evidence type="ECO:0000313" key="2">
    <source>
        <dbReference type="Proteomes" id="UP000272400"/>
    </source>
</evidence>
<dbReference type="Proteomes" id="UP000272400">
    <property type="component" value="Unassembled WGS sequence"/>
</dbReference>
<dbReference type="EMBL" id="RJKE01000001">
    <property type="protein sequence ID" value="ROO89709.1"/>
    <property type="molecule type" value="Genomic_DNA"/>
</dbReference>
<accession>A0A3N1D8B5</accession>
<sequence length="166" mass="18365">METAIQMVCLECDTPLDFSEDWADGELAGIRFEHPARPDVAYDHDPLPALADLSTPLYNGCDCCGIESASPEGFVNVWTIAADRPVTLRVGDRTYHYSTPWRVCAACSAAIADDDLKLLLRRNIQYNPALETVTPQQREMGLALTRELLLSFLAAQPKLQSAEPRV</sequence>
<reference evidence="1 2" key="1">
    <citation type="submission" date="2018-11" db="EMBL/GenBank/DDBJ databases">
        <title>Sequencing the genomes of 1000 actinobacteria strains.</title>
        <authorList>
            <person name="Klenk H.-P."/>
        </authorList>
    </citation>
    <scope>NUCLEOTIDE SEQUENCE [LARGE SCALE GENOMIC DNA]</scope>
    <source>
        <strain evidence="1 2">DSM 44254</strain>
    </source>
</reference>
<dbReference type="AlphaFoldDB" id="A0A3N1D8B5"/>
<dbReference type="OrthoDB" id="4273910at2"/>
<organism evidence="1 2">
    <name type="scientific">Actinocorallia herbida</name>
    <dbReference type="NCBI Taxonomy" id="58109"/>
    <lineage>
        <taxon>Bacteria</taxon>
        <taxon>Bacillati</taxon>
        <taxon>Actinomycetota</taxon>
        <taxon>Actinomycetes</taxon>
        <taxon>Streptosporangiales</taxon>
        <taxon>Thermomonosporaceae</taxon>
        <taxon>Actinocorallia</taxon>
    </lineage>
</organism>
<comment type="caution">
    <text evidence="1">The sequence shown here is derived from an EMBL/GenBank/DDBJ whole genome shotgun (WGS) entry which is preliminary data.</text>
</comment>
<proteinExistence type="predicted"/>
<evidence type="ECO:0000313" key="1">
    <source>
        <dbReference type="EMBL" id="ROO89709.1"/>
    </source>
</evidence>
<protein>
    <submittedName>
        <fullName evidence="1">Uncharacterized protein</fullName>
    </submittedName>
</protein>